<sequence>MSPPAKTMFDQLAIYILFSTISEGCERRRWGWRQKLAAAEVRFETTEAGNWRVFWCICDSPTANERAREKGQGGCMMTVEEKVYGPRREWCRRAGEDLSCWMDDGGGGGRSWFTVDLGRETGGG</sequence>
<dbReference type="EMBL" id="BKCP01005738">
    <property type="protein sequence ID" value="GER39644.1"/>
    <property type="molecule type" value="Genomic_DNA"/>
</dbReference>
<protein>
    <submittedName>
        <fullName evidence="1">Amino-acid acetyltransferase</fullName>
    </submittedName>
</protein>
<keyword evidence="1" id="KW-0808">Transferase</keyword>
<evidence type="ECO:0000313" key="1">
    <source>
        <dbReference type="EMBL" id="GER39644.1"/>
    </source>
</evidence>
<reference evidence="2" key="1">
    <citation type="journal article" date="2019" name="Curr. Biol.">
        <title>Genome Sequence of Striga asiatica Provides Insight into the Evolution of Plant Parasitism.</title>
        <authorList>
            <person name="Yoshida S."/>
            <person name="Kim S."/>
            <person name="Wafula E.K."/>
            <person name="Tanskanen J."/>
            <person name="Kim Y.M."/>
            <person name="Honaas L."/>
            <person name="Yang Z."/>
            <person name="Spallek T."/>
            <person name="Conn C.E."/>
            <person name="Ichihashi Y."/>
            <person name="Cheong K."/>
            <person name="Cui S."/>
            <person name="Der J.P."/>
            <person name="Gundlach H."/>
            <person name="Jiao Y."/>
            <person name="Hori C."/>
            <person name="Ishida J.K."/>
            <person name="Kasahara H."/>
            <person name="Kiba T."/>
            <person name="Kim M.S."/>
            <person name="Koo N."/>
            <person name="Laohavisit A."/>
            <person name="Lee Y.H."/>
            <person name="Lumba S."/>
            <person name="McCourt P."/>
            <person name="Mortimer J.C."/>
            <person name="Mutuku J.M."/>
            <person name="Nomura T."/>
            <person name="Sasaki-Sekimoto Y."/>
            <person name="Seto Y."/>
            <person name="Wang Y."/>
            <person name="Wakatake T."/>
            <person name="Sakakibara H."/>
            <person name="Demura T."/>
            <person name="Yamaguchi S."/>
            <person name="Yoneyama K."/>
            <person name="Manabe R.I."/>
            <person name="Nelson D.C."/>
            <person name="Schulman A.H."/>
            <person name="Timko M.P."/>
            <person name="dePamphilis C.W."/>
            <person name="Choi D."/>
            <person name="Shirasu K."/>
        </authorList>
    </citation>
    <scope>NUCLEOTIDE SEQUENCE [LARGE SCALE GENOMIC DNA]</scope>
    <source>
        <strain evidence="2">cv. UVA1</strain>
    </source>
</reference>
<name>A0A5A7Q3M3_STRAF</name>
<dbReference type="AlphaFoldDB" id="A0A5A7Q3M3"/>
<gene>
    <name evidence="1" type="ORF">STAS_16273</name>
</gene>
<comment type="caution">
    <text evidence="1">The sequence shown here is derived from an EMBL/GenBank/DDBJ whole genome shotgun (WGS) entry which is preliminary data.</text>
</comment>
<dbReference type="Proteomes" id="UP000325081">
    <property type="component" value="Unassembled WGS sequence"/>
</dbReference>
<keyword evidence="2" id="KW-1185">Reference proteome</keyword>
<proteinExistence type="predicted"/>
<evidence type="ECO:0000313" key="2">
    <source>
        <dbReference type="Proteomes" id="UP000325081"/>
    </source>
</evidence>
<organism evidence="1 2">
    <name type="scientific">Striga asiatica</name>
    <name type="common">Asiatic witchweed</name>
    <name type="synonym">Buchnera asiatica</name>
    <dbReference type="NCBI Taxonomy" id="4170"/>
    <lineage>
        <taxon>Eukaryota</taxon>
        <taxon>Viridiplantae</taxon>
        <taxon>Streptophyta</taxon>
        <taxon>Embryophyta</taxon>
        <taxon>Tracheophyta</taxon>
        <taxon>Spermatophyta</taxon>
        <taxon>Magnoliopsida</taxon>
        <taxon>eudicotyledons</taxon>
        <taxon>Gunneridae</taxon>
        <taxon>Pentapetalae</taxon>
        <taxon>asterids</taxon>
        <taxon>lamiids</taxon>
        <taxon>Lamiales</taxon>
        <taxon>Orobanchaceae</taxon>
        <taxon>Buchnereae</taxon>
        <taxon>Striga</taxon>
    </lineage>
</organism>
<dbReference type="GO" id="GO:0016740">
    <property type="term" value="F:transferase activity"/>
    <property type="evidence" value="ECO:0007669"/>
    <property type="project" value="UniProtKB-KW"/>
</dbReference>
<accession>A0A5A7Q3M3</accession>